<dbReference type="AlphaFoldDB" id="A0A6G1X878"/>
<keyword evidence="1" id="KW-0812">Transmembrane</keyword>
<reference evidence="2 3" key="1">
    <citation type="submission" date="2019-11" db="EMBL/GenBank/DDBJ databases">
        <authorList>
            <person name="Li J."/>
        </authorList>
    </citation>
    <scope>NUCLEOTIDE SEQUENCE [LARGE SCALE GENOMIC DNA]</scope>
    <source>
        <strain evidence="2 3">J4</strain>
    </source>
</reference>
<accession>A0A6G1X878</accession>
<evidence type="ECO:0000256" key="1">
    <source>
        <dbReference type="SAM" id="Phobius"/>
    </source>
</evidence>
<evidence type="ECO:0000313" key="2">
    <source>
        <dbReference type="EMBL" id="MRG87080.1"/>
    </source>
</evidence>
<dbReference type="Proteomes" id="UP000480185">
    <property type="component" value="Unassembled WGS sequence"/>
</dbReference>
<organism evidence="2 3">
    <name type="scientific">Salinibacillus xinjiangensis</name>
    <dbReference type="NCBI Taxonomy" id="1229268"/>
    <lineage>
        <taxon>Bacteria</taxon>
        <taxon>Bacillati</taxon>
        <taxon>Bacillota</taxon>
        <taxon>Bacilli</taxon>
        <taxon>Bacillales</taxon>
        <taxon>Bacillaceae</taxon>
        <taxon>Salinibacillus</taxon>
    </lineage>
</organism>
<evidence type="ECO:0000313" key="3">
    <source>
        <dbReference type="Proteomes" id="UP000480185"/>
    </source>
</evidence>
<name>A0A6G1X878_9BACI</name>
<feature type="transmembrane region" description="Helical" evidence="1">
    <location>
        <begin position="6"/>
        <end position="29"/>
    </location>
</feature>
<dbReference type="OrthoDB" id="2888596at2"/>
<comment type="caution">
    <text evidence="2">The sequence shown here is derived from an EMBL/GenBank/DDBJ whole genome shotgun (WGS) entry which is preliminary data.</text>
</comment>
<proteinExistence type="predicted"/>
<protein>
    <submittedName>
        <fullName evidence="2">Uncharacterized protein</fullName>
    </submittedName>
</protein>
<keyword evidence="1" id="KW-0472">Membrane</keyword>
<sequence>MTSFLLELSLFGLLIIALTAFSAVLVQLIGENLLGRKNKDKFTSRSLSIQSNWKQVGGSEKK</sequence>
<dbReference type="RefSeq" id="WP_153728969.1">
    <property type="nucleotide sequence ID" value="NZ_WJNH01000007.1"/>
</dbReference>
<dbReference type="EMBL" id="WJNH01000007">
    <property type="protein sequence ID" value="MRG87080.1"/>
    <property type="molecule type" value="Genomic_DNA"/>
</dbReference>
<keyword evidence="1" id="KW-1133">Transmembrane helix</keyword>
<keyword evidence="3" id="KW-1185">Reference proteome</keyword>
<gene>
    <name evidence="2" type="ORF">GH754_12245</name>
</gene>